<keyword evidence="1" id="KW-1185">Reference proteome</keyword>
<accession>A0AC55CPU7</accession>
<dbReference type="Proteomes" id="UP000694863">
    <property type="component" value="Unplaced"/>
</dbReference>
<protein>
    <submittedName>
        <fullName evidence="2">WD repeat-containing protein 90</fullName>
    </submittedName>
</protein>
<organism evidence="1 2">
    <name type="scientific">Echinops telfairi</name>
    <name type="common">Lesser hedgehog tenrec</name>
    <dbReference type="NCBI Taxonomy" id="9371"/>
    <lineage>
        <taxon>Eukaryota</taxon>
        <taxon>Metazoa</taxon>
        <taxon>Chordata</taxon>
        <taxon>Craniata</taxon>
        <taxon>Vertebrata</taxon>
        <taxon>Euteleostomi</taxon>
        <taxon>Mammalia</taxon>
        <taxon>Eutheria</taxon>
        <taxon>Afrotheria</taxon>
        <taxon>Tenrecidae</taxon>
        <taxon>Tenrecinae</taxon>
        <taxon>Echinops</taxon>
    </lineage>
</organism>
<evidence type="ECO:0000313" key="2">
    <source>
        <dbReference type="RefSeq" id="XP_045141952.1"/>
    </source>
</evidence>
<dbReference type="RefSeq" id="XP_045141952.1">
    <property type="nucleotide sequence ID" value="XM_045286017.1"/>
</dbReference>
<gene>
    <name evidence="2" type="primary">WDR90</name>
</gene>
<evidence type="ECO:0000313" key="1">
    <source>
        <dbReference type="Proteomes" id="UP000694863"/>
    </source>
</evidence>
<name>A0AC55CPU7_ECHTE</name>
<reference evidence="2" key="1">
    <citation type="submission" date="2025-08" db="UniProtKB">
        <authorList>
            <consortium name="RefSeq"/>
        </authorList>
    </citation>
    <scope>IDENTIFICATION</scope>
</reference>
<sequence>MPRASSSLPRESPLRPSRPPPSPGPAVDPQGTLCPIAMSLQPLLLPPAAWQQPFLNVFRHFKVDEWKRSTKEGDVAVVTDKTLKGSVYRIRGAVSASNYLQLPKISTQSLGLTGRYLYVLFRPLPTKHFVIHLDVSTEDNQVIRVSFSNLFKEFKSTATWLQFPFICQAQPSRPADSMPPSTRWTCLQLDLQDILLVYLNRRFRHLKSVRLGASLLVRNLYTSDLCFDPAVTTSEARRDKLAVTPVPREMAFPVPKGERWHDRYAHIRFPRDSPREPWDPGLKSGFAPDPGLPWPMTQHGPRVAAGSKALQGDLCTVVQLPSPAAPCQAPSMPGPRPQVSPLCRLPATVAQPGCGDGIHVFARSLDVAPVALENVGVQEVDRRKQSRQEAPPSKKSPQRRSFLPDPVLRLRGVIGFGGHTTRWALWTKDGASVVYPCHAVIVVLRLETSEQRFFLGHTAKVSALALDGRDSLLASAQAQPQSMVWLWDFPTGGCLAMFRSSIHSVNILSFSASGAVLCGVGKDGHGRTMVVTWGTDRVGRDGEVVVLAKVHTNVDIQSWAVATDDIRMASCGQRSVRLWRLRGGALHSSSVNLGEHHGLHFTDLTFDCRADRPLTLYVCSRSGHILEVGIQGMAVLHARRLLPTEPPGSPHLEKPTFTSGPGVAISSLSVSLATCAVGSEDGYLRLWPLDFSAVLLEAEHEGPVSCVRVSPDGLRVLSSTITGHLGFLDVASREYCVLARSHTASLLACATGPSRQLATVARDNAICIWDLATLQQLYELRPPEESPSAVAFHPMQQTLFCGFHSGAVRSVSLATTGGALVEHRRHGGAITGLATTPDGRFLFSTCSQGVLTQYDCAGPQCSVLRVAGNMTCQEARPNPNTLAVSRDSHLLAIVGPSKYTVTILGTASLYELLRVDVSTLEPTGSPLDSTVAVLFGPPPTSHLLVSISAAKVLVLDAQSGRTIRELSSVHPVASSSLALSQDAQFLVTAGNRAIKVWDSPLQEHPGCQVFIGHSEPVLDLAFTPDHRQLLSVGDTIFLWDILSPSERRPRASGRSAAWEAGPGVGQQEDIASGAQGFPRCQVPMPSQAPRPQQATGASTPNSSDGVSSVSDEEGPSEEEPSSKPPQTPDLRGLLEKGAGGDRPRRGPGAEPTCPSSRPAGASNPGAAYVPPTTCPDTYTHFVASFKTSQHPKSTSLPPAGVEQLRLKGVVGYNGNGRANMVWRPDTGFFAYSCGCLLVVEDLHSGSQQHWLGHPEEVSTMALSHNAQALASASVRGRSAAHCEIRVWDTFTGACRGLISHHDSAVQALAFSPDDKLLVTLGNFADCTLALWSMATYQLVTSTRLPEPVHGVAFAPGEAAQFACVGRGATTFWFLQQQGADICLQAHQEPLPAEVGACELTALCFGPPPLLYCGSSAGQVCVWDTLSGGCFLTWAADDGEIGVLVGSESRLVSGSNTRLLRLWAVGAMPELRLKGSGARSSTVVLEHQVTLDGAVVSAAFDSRMDMGIVGTTAGTLWYINWAQGASTRLVSGHQSKVNEVAFSPDESHWATCGEDGSVRVWSLVSMELAIQFQVLNQSCLCLAWSPLPCRQQGPQRLVAGYSDGTLRVFSVSRTELELKMRPHPCALTAVAFSADGQTVLSGDKEGLVAVSHPRTGMTIRVLRDQQGAPICAIQSRLKEHRDFGVPGTDLWLAASGDQRVSVWAAAWQEDICELVDWLSFPAPVPTQPGTPPPPSLAVFCPWDADLMVCAGFGPQPQLVLYSLRQKQVLETIPLPLFAVSLSPCPGSHLVAVGFAERLLRLVDCTSGTGQDFEGHNDEVHLCRFAPSSRLLFTASHKEILVWTVSAAGGFGQATAGERS</sequence>
<proteinExistence type="predicted"/>